<dbReference type="EMBL" id="JBHTAH010000001">
    <property type="protein sequence ID" value="MFC7068095.1"/>
    <property type="molecule type" value="Genomic_DNA"/>
</dbReference>
<comment type="caution">
    <text evidence="1">The sequence shown here is derived from an EMBL/GenBank/DDBJ whole genome shotgun (WGS) entry which is preliminary data.</text>
</comment>
<organism evidence="1 2">
    <name type="scientific">Halobaculum lipolyticum</name>
    <dbReference type="NCBI Taxonomy" id="3032001"/>
    <lineage>
        <taxon>Archaea</taxon>
        <taxon>Methanobacteriati</taxon>
        <taxon>Methanobacteriota</taxon>
        <taxon>Stenosarchaea group</taxon>
        <taxon>Halobacteria</taxon>
        <taxon>Halobacteriales</taxon>
        <taxon>Haloferacaceae</taxon>
        <taxon>Halobaculum</taxon>
    </lineage>
</organism>
<gene>
    <name evidence="1" type="ORF">ACFQL9_00440</name>
</gene>
<dbReference type="AlphaFoldDB" id="A0ABD5W9A5"/>
<protein>
    <submittedName>
        <fullName evidence="1">Uncharacterized protein</fullName>
    </submittedName>
</protein>
<name>A0ABD5W9A5_9EURY</name>
<proteinExistence type="predicted"/>
<dbReference type="RefSeq" id="WP_284031770.1">
    <property type="nucleotide sequence ID" value="NZ_CP126154.1"/>
</dbReference>
<dbReference type="GeneID" id="81126728"/>
<accession>A0ABD5W9A5</accession>
<evidence type="ECO:0000313" key="1">
    <source>
        <dbReference type="EMBL" id="MFC7068095.1"/>
    </source>
</evidence>
<evidence type="ECO:0000313" key="2">
    <source>
        <dbReference type="Proteomes" id="UP001596461"/>
    </source>
</evidence>
<keyword evidence="2" id="KW-1185">Reference proteome</keyword>
<reference evidence="1 2" key="1">
    <citation type="journal article" date="2019" name="Int. J. Syst. Evol. Microbiol.">
        <title>The Global Catalogue of Microorganisms (GCM) 10K type strain sequencing project: providing services to taxonomists for standard genome sequencing and annotation.</title>
        <authorList>
            <consortium name="The Broad Institute Genomics Platform"/>
            <consortium name="The Broad Institute Genome Sequencing Center for Infectious Disease"/>
            <person name="Wu L."/>
            <person name="Ma J."/>
        </authorList>
    </citation>
    <scope>NUCLEOTIDE SEQUENCE [LARGE SCALE GENOMIC DNA]</scope>
    <source>
        <strain evidence="1 2">DT31</strain>
    </source>
</reference>
<sequence>MVLSYISHRHSVVDSRFEREEKLKTKLGAVGSVTCEGFTEDEYQLRVKVADVDVREPSGRIYRYKKLLLPTAEIGGNAVVKLDIHENTDIPLGSYVVKGFNDDDGVIQGTLTVSDEYVNTLILEVDSVDTYRVPPMLTNALSYSPNLRLDPDENEFMLVADRLVNEPDLQL</sequence>
<dbReference type="Proteomes" id="UP001596461">
    <property type="component" value="Unassembled WGS sequence"/>
</dbReference>